<feature type="transmembrane region" description="Helical" evidence="1">
    <location>
        <begin position="32"/>
        <end position="52"/>
    </location>
</feature>
<keyword evidence="1" id="KW-0812">Transmembrane</keyword>
<evidence type="ECO:0000313" key="3">
    <source>
        <dbReference type="Proteomes" id="UP000664203"/>
    </source>
</evidence>
<evidence type="ECO:0000256" key="1">
    <source>
        <dbReference type="SAM" id="Phobius"/>
    </source>
</evidence>
<dbReference type="AlphaFoldDB" id="A0A8H3G4H7"/>
<gene>
    <name evidence="2" type="ORF">ALECFALPRED_005942</name>
</gene>
<dbReference type="OrthoDB" id="5584028at2759"/>
<keyword evidence="1" id="KW-0472">Membrane</keyword>
<protein>
    <submittedName>
        <fullName evidence="2">Uncharacterized protein</fullName>
    </submittedName>
</protein>
<keyword evidence="3" id="KW-1185">Reference proteome</keyword>
<dbReference type="EMBL" id="CAJPDR010000378">
    <property type="protein sequence ID" value="CAF9934427.1"/>
    <property type="molecule type" value="Genomic_DNA"/>
</dbReference>
<dbReference type="PANTHER" id="PTHR37852">
    <property type="entry name" value="YALI0B21208P"/>
    <property type="match status" value="1"/>
</dbReference>
<sequence>MEGVEPPVELGGLTEYQPQPVPLYENRLSTPFIIRFPAATAGAFLTGAALGVSHGGKTAGMRFRAENSHRFPTTSAGWYLYHKSKNYHMMLGGIKEGLKMGTKVGFWAGSFFVVEEAVDELRGTKDFLSTVVAGMTIAAGFSGQPWNILPLDTAARTIRTGLYGGLAFGLAQDALGLARGRRLGYVDFLLGRSRDTLEVQDAEG</sequence>
<keyword evidence="1" id="KW-1133">Transmembrane helix</keyword>
<dbReference type="PANTHER" id="PTHR37852:SF1">
    <property type="entry name" value="HIG1 DOMAIN-CONTAINING PROTEIN"/>
    <property type="match status" value="1"/>
</dbReference>
<dbReference type="Proteomes" id="UP000664203">
    <property type="component" value="Unassembled WGS sequence"/>
</dbReference>
<evidence type="ECO:0000313" key="2">
    <source>
        <dbReference type="EMBL" id="CAF9934427.1"/>
    </source>
</evidence>
<reference evidence="2" key="1">
    <citation type="submission" date="2021-03" db="EMBL/GenBank/DDBJ databases">
        <authorList>
            <person name="Tagirdzhanova G."/>
        </authorList>
    </citation>
    <scope>NUCLEOTIDE SEQUENCE</scope>
</reference>
<proteinExistence type="predicted"/>
<comment type="caution">
    <text evidence="2">The sequence shown here is derived from an EMBL/GenBank/DDBJ whole genome shotgun (WGS) entry which is preliminary data.</text>
</comment>
<organism evidence="2 3">
    <name type="scientific">Alectoria fallacina</name>
    <dbReference type="NCBI Taxonomy" id="1903189"/>
    <lineage>
        <taxon>Eukaryota</taxon>
        <taxon>Fungi</taxon>
        <taxon>Dikarya</taxon>
        <taxon>Ascomycota</taxon>
        <taxon>Pezizomycotina</taxon>
        <taxon>Lecanoromycetes</taxon>
        <taxon>OSLEUM clade</taxon>
        <taxon>Lecanoromycetidae</taxon>
        <taxon>Lecanorales</taxon>
        <taxon>Lecanorineae</taxon>
        <taxon>Parmeliaceae</taxon>
        <taxon>Alectoria</taxon>
    </lineage>
</organism>
<accession>A0A8H3G4H7</accession>
<name>A0A8H3G4H7_9LECA</name>